<name>A0A517NMZ2_9BACT</name>
<organism evidence="3 4">
    <name type="scientific">Stieleria marina</name>
    <dbReference type="NCBI Taxonomy" id="1930275"/>
    <lineage>
        <taxon>Bacteria</taxon>
        <taxon>Pseudomonadati</taxon>
        <taxon>Planctomycetota</taxon>
        <taxon>Planctomycetia</taxon>
        <taxon>Pirellulales</taxon>
        <taxon>Pirellulaceae</taxon>
        <taxon>Stieleria</taxon>
    </lineage>
</organism>
<dbReference type="OrthoDB" id="262927at2"/>
<reference evidence="3 4" key="1">
    <citation type="submission" date="2019-02" db="EMBL/GenBank/DDBJ databases">
        <title>Deep-cultivation of Planctomycetes and their phenomic and genomic characterization uncovers novel biology.</title>
        <authorList>
            <person name="Wiegand S."/>
            <person name="Jogler M."/>
            <person name="Boedeker C."/>
            <person name="Pinto D."/>
            <person name="Vollmers J."/>
            <person name="Rivas-Marin E."/>
            <person name="Kohn T."/>
            <person name="Peeters S.H."/>
            <person name="Heuer A."/>
            <person name="Rast P."/>
            <person name="Oberbeckmann S."/>
            <person name="Bunk B."/>
            <person name="Jeske O."/>
            <person name="Meyerdierks A."/>
            <person name="Storesund J.E."/>
            <person name="Kallscheuer N."/>
            <person name="Luecker S."/>
            <person name="Lage O.M."/>
            <person name="Pohl T."/>
            <person name="Merkel B.J."/>
            <person name="Hornburger P."/>
            <person name="Mueller R.-W."/>
            <person name="Bruemmer F."/>
            <person name="Labrenz M."/>
            <person name="Spormann A.M."/>
            <person name="Op den Camp H."/>
            <person name="Overmann J."/>
            <person name="Amann R."/>
            <person name="Jetten M.S.M."/>
            <person name="Mascher T."/>
            <person name="Medema M.H."/>
            <person name="Devos D.P."/>
            <person name="Kaster A.-K."/>
            <person name="Ovreas L."/>
            <person name="Rohde M."/>
            <person name="Galperin M.Y."/>
            <person name="Jogler C."/>
        </authorList>
    </citation>
    <scope>NUCLEOTIDE SEQUENCE [LARGE SCALE GENOMIC DNA]</scope>
    <source>
        <strain evidence="3 4">K23_9</strain>
    </source>
</reference>
<sequence precursor="true">MLRYVLCTVILLASSAALRADEPAKSAETIFDGTTMKGWEGNKKWFRVQDGALVAGTLDKKIPVNEFLCTKKTYGDFELRLEAKLIGQGTNAGIQFRSKRIPQDTELIGYQADIGTTPDRSIWGALYDESRRRVFLAETPDVSKAATKEGWNEIRVLCKGPRIQIFINGEQTVDYTETDDSIPLSGIIGLQIHSGPPAEAWYRNIRITELSE</sequence>
<feature type="chain" id="PRO_5021730892" description="3-keto-alpha-glucoside-1,2-lyase/3-keto-2-hydroxy-glucal hydratase domain-containing protein" evidence="1">
    <location>
        <begin position="20"/>
        <end position="212"/>
    </location>
</feature>
<gene>
    <name evidence="3" type="ORF">K239x_04300</name>
</gene>
<proteinExistence type="predicted"/>
<dbReference type="Proteomes" id="UP000319817">
    <property type="component" value="Chromosome"/>
</dbReference>
<dbReference type="RefSeq" id="WP_145416025.1">
    <property type="nucleotide sequence ID" value="NZ_CP036526.1"/>
</dbReference>
<dbReference type="GO" id="GO:0016787">
    <property type="term" value="F:hydrolase activity"/>
    <property type="evidence" value="ECO:0007669"/>
    <property type="project" value="InterPro"/>
</dbReference>
<dbReference type="InterPro" id="IPR010496">
    <property type="entry name" value="AL/BT2_dom"/>
</dbReference>
<evidence type="ECO:0000256" key="1">
    <source>
        <dbReference type="SAM" id="SignalP"/>
    </source>
</evidence>
<dbReference type="EMBL" id="CP036526">
    <property type="protein sequence ID" value="QDT08491.1"/>
    <property type="molecule type" value="Genomic_DNA"/>
</dbReference>
<dbReference type="AlphaFoldDB" id="A0A517NMZ2"/>
<dbReference type="Pfam" id="PF06439">
    <property type="entry name" value="3keto-disac_hyd"/>
    <property type="match status" value="1"/>
</dbReference>
<evidence type="ECO:0000313" key="4">
    <source>
        <dbReference type="Proteomes" id="UP000319817"/>
    </source>
</evidence>
<feature type="domain" description="3-keto-alpha-glucoside-1,2-lyase/3-keto-2-hydroxy-glucal hydratase" evidence="2">
    <location>
        <begin position="27"/>
        <end position="208"/>
    </location>
</feature>
<accession>A0A517NMZ2</accession>
<feature type="signal peptide" evidence="1">
    <location>
        <begin position="1"/>
        <end position="19"/>
    </location>
</feature>
<keyword evidence="1" id="KW-0732">Signal</keyword>
<evidence type="ECO:0000313" key="3">
    <source>
        <dbReference type="EMBL" id="QDT08491.1"/>
    </source>
</evidence>
<keyword evidence="4" id="KW-1185">Reference proteome</keyword>
<dbReference type="Gene3D" id="2.60.120.560">
    <property type="entry name" value="Exo-inulinase, domain 1"/>
    <property type="match status" value="1"/>
</dbReference>
<evidence type="ECO:0000259" key="2">
    <source>
        <dbReference type="Pfam" id="PF06439"/>
    </source>
</evidence>
<protein>
    <recommendedName>
        <fullName evidence="2">3-keto-alpha-glucoside-1,2-lyase/3-keto-2-hydroxy-glucal hydratase domain-containing protein</fullName>
    </recommendedName>
</protein>